<evidence type="ECO:0000313" key="2">
    <source>
        <dbReference type="Proteomes" id="UP000001261"/>
    </source>
</evidence>
<dbReference type="KEGG" id="cim:CIMG_12711"/>
<accession>J3KKY0</accession>
<organism evidence="1 2">
    <name type="scientific">Coccidioides immitis (strain RS)</name>
    <name type="common">Valley fever fungus</name>
    <dbReference type="NCBI Taxonomy" id="246410"/>
    <lineage>
        <taxon>Eukaryota</taxon>
        <taxon>Fungi</taxon>
        <taxon>Dikarya</taxon>
        <taxon>Ascomycota</taxon>
        <taxon>Pezizomycotina</taxon>
        <taxon>Eurotiomycetes</taxon>
        <taxon>Eurotiomycetidae</taxon>
        <taxon>Onygenales</taxon>
        <taxon>Onygenaceae</taxon>
        <taxon>Coccidioides</taxon>
    </lineage>
</organism>
<sequence>MRGKQGAADFRRGRAESFDGFGVSASSDSTDGNQLETALCVPYRTVDNPGLVDLVGNQRGNPECLNGESATISQRPNRTMLTAFTLYELPQRPIPDGRIGRLEEFKFERPFHSDSVIIVSCFITTR</sequence>
<dbReference type="VEuPathDB" id="FungiDB:CIMG_12711"/>
<protein>
    <submittedName>
        <fullName evidence="1">Uncharacterized protein</fullName>
    </submittedName>
</protein>
<dbReference type="RefSeq" id="XP_001248459.2">
    <property type="nucleotide sequence ID" value="XM_001248458.2"/>
</dbReference>
<keyword evidence="2" id="KW-1185">Reference proteome</keyword>
<reference evidence="2" key="1">
    <citation type="journal article" date="2009" name="Genome Res.">
        <title>Comparative genomic analyses of the human fungal pathogens Coccidioides and their relatives.</title>
        <authorList>
            <person name="Sharpton T.J."/>
            <person name="Stajich J.E."/>
            <person name="Rounsley S.D."/>
            <person name="Gardner M.J."/>
            <person name="Wortman J.R."/>
            <person name="Jordar V.S."/>
            <person name="Maiti R."/>
            <person name="Kodira C.D."/>
            <person name="Neafsey D.E."/>
            <person name="Zeng Q."/>
            <person name="Hung C.-Y."/>
            <person name="McMahan C."/>
            <person name="Muszewska A."/>
            <person name="Grynberg M."/>
            <person name="Mandel M.A."/>
            <person name="Kellner E.M."/>
            <person name="Barker B.M."/>
            <person name="Galgiani J.N."/>
            <person name="Orbach M.J."/>
            <person name="Kirkland T.N."/>
            <person name="Cole G.T."/>
            <person name="Henn M.R."/>
            <person name="Birren B.W."/>
            <person name="Taylor J.W."/>
        </authorList>
    </citation>
    <scope>NUCLEOTIDE SEQUENCE [LARGE SCALE GENOMIC DNA]</scope>
    <source>
        <strain evidence="2">RS</strain>
    </source>
</reference>
<name>J3KKY0_COCIM</name>
<dbReference type="GeneID" id="24164338"/>
<dbReference type="AlphaFoldDB" id="J3KKY0"/>
<proteinExistence type="predicted"/>
<gene>
    <name evidence="1" type="ORF">CIMG_12711</name>
</gene>
<dbReference type="InParanoid" id="J3KKY0"/>
<dbReference type="EMBL" id="GG704911">
    <property type="protein sequence ID" value="EAS36876.3"/>
    <property type="molecule type" value="Genomic_DNA"/>
</dbReference>
<dbReference type="Proteomes" id="UP000001261">
    <property type="component" value="Unassembled WGS sequence"/>
</dbReference>
<evidence type="ECO:0000313" key="1">
    <source>
        <dbReference type="EMBL" id="EAS36876.3"/>
    </source>
</evidence>
<reference evidence="2" key="2">
    <citation type="journal article" date="2010" name="Genome Res.">
        <title>Population genomic sequencing of Coccidioides fungi reveals recent hybridization and transposon control.</title>
        <authorList>
            <person name="Neafsey D.E."/>
            <person name="Barker B.M."/>
            <person name="Sharpton T.J."/>
            <person name="Stajich J.E."/>
            <person name="Park D.J."/>
            <person name="Whiston E."/>
            <person name="Hung C.-Y."/>
            <person name="McMahan C."/>
            <person name="White J."/>
            <person name="Sykes S."/>
            <person name="Heiman D."/>
            <person name="Young S."/>
            <person name="Zeng Q."/>
            <person name="Abouelleil A."/>
            <person name="Aftuck L."/>
            <person name="Bessette D."/>
            <person name="Brown A."/>
            <person name="FitzGerald M."/>
            <person name="Lui A."/>
            <person name="Macdonald J.P."/>
            <person name="Priest M."/>
            <person name="Orbach M.J."/>
            <person name="Galgiani J.N."/>
            <person name="Kirkland T.N."/>
            <person name="Cole G.T."/>
            <person name="Birren B.W."/>
            <person name="Henn M.R."/>
            <person name="Taylor J.W."/>
            <person name="Rounsley S.D."/>
        </authorList>
    </citation>
    <scope>GENOME REANNOTATION</scope>
    <source>
        <strain evidence="2">RS</strain>
    </source>
</reference>